<dbReference type="InterPro" id="IPR027417">
    <property type="entry name" value="P-loop_NTPase"/>
</dbReference>
<dbReference type="Gene3D" id="3.40.50.300">
    <property type="entry name" value="P-loop containing nucleotide triphosphate hydrolases"/>
    <property type="match status" value="1"/>
</dbReference>
<protein>
    <recommendedName>
        <fullName evidence="3">NB-ARC domain-containing protein</fullName>
    </recommendedName>
</protein>
<dbReference type="SUPFAM" id="SSF52540">
    <property type="entry name" value="P-loop containing nucleoside triphosphate hydrolases"/>
    <property type="match status" value="1"/>
</dbReference>
<organism evidence="1 2">
    <name type="scientific">Cladosporium halotolerans</name>
    <dbReference type="NCBI Taxonomy" id="1052096"/>
    <lineage>
        <taxon>Eukaryota</taxon>
        <taxon>Fungi</taxon>
        <taxon>Dikarya</taxon>
        <taxon>Ascomycota</taxon>
        <taxon>Pezizomycotina</taxon>
        <taxon>Dothideomycetes</taxon>
        <taxon>Dothideomycetidae</taxon>
        <taxon>Cladosporiales</taxon>
        <taxon>Cladosporiaceae</taxon>
        <taxon>Cladosporium</taxon>
    </lineage>
</organism>
<reference evidence="1 2" key="1">
    <citation type="journal article" date="2020" name="Microbiol. Resour. Announc.">
        <title>Draft Genome Sequence of a Cladosporium Species Isolated from the Mesophotic Ascidian Didemnum maculosum.</title>
        <authorList>
            <person name="Gioti A."/>
            <person name="Siaperas R."/>
            <person name="Nikolaivits E."/>
            <person name="Le Goff G."/>
            <person name="Ouazzani J."/>
            <person name="Kotoulas G."/>
            <person name="Topakas E."/>
        </authorList>
    </citation>
    <scope>NUCLEOTIDE SEQUENCE [LARGE SCALE GENOMIC DNA]</scope>
    <source>
        <strain evidence="1 2">TM138-S3</strain>
    </source>
</reference>
<sequence>MATSVGVCYSSEPHHLVVSKGRQWLQETDKRWLLVFDNAMRWDDLTRYLPNAFNKTNGSILITTQHEKLLPQYSHVKKVRMDPLDQDQGAKMLLRYLGRDKHGDPESDLAKEISVFVGGLPVAIAHVAGYVGYSEYSLEELIETFREWRKSTGVATDEADDLPATFREASFSYEGTLAMVREVTLRELTEDARNVLNIVAFLNCASVPLSMLWGMHEDPSLSFLDKQQKIRMRRTNDSIVKRRLVAKSDGCFVMHRSLQRGICDKLSREKGQQQQVFDWAVALVREVFPQGNELQQPTPDKWAECQKLLPHLHALHEVYRRSESQIKGSTEFAQLLIDAGMDQFEQGIQYEGLTLLYTAEKALDTCSGPSAEDHPVMKASINALIAIMYDDIGIEKRQEALERRETALKIRKQTYERSANKRRNDEILVFNSWMEYAISLLHYHRFAEAEPIIENCLVKFRQWDTEDKIPFEYAKYYNKIALVRMYQGRFEEAIRSATKSVDLMIKAGYDVFMTRFKFDLACITLQSGDLDGALQLHEDIHQQRIEIVGPANQLSLHSMFAMGAICELKGQLFEAENWFQKVLDQGRSVASWPEEALSRTQFHLSKVLMAQGRPEDTEKADALRERAMASLDRLLKLDRPQELANVTDEAILFDHLLPISPGGPRFTGRGLLECFMRRS</sequence>
<gene>
    <name evidence="1" type="ORF">WHR41_00001</name>
</gene>
<proteinExistence type="predicted"/>
<keyword evidence="2" id="KW-1185">Reference proteome</keyword>
<dbReference type="SUPFAM" id="SSF48452">
    <property type="entry name" value="TPR-like"/>
    <property type="match status" value="1"/>
</dbReference>
<dbReference type="GeneID" id="96001445"/>
<evidence type="ECO:0000313" key="1">
    <source>
        <dbReference type="EMBL" id="KAL1591304.1"/>
    </source>
</evidence>
<dbReference type="Proteomes" id="UP000803884">
    <property type="component" value="Unassembled WGS sequence"/>
</dbReference>
<dbReference type="RefSeq" id="XP_069234409.1">
    <property type="nucleotide sequence ID" value="XM_069368607.1"/>
</dbReference>
<accession>A0AB34L9X7</accession>
<dbReference type="InterPro" id="IPR011990">
    <property type="entry name" value="TPR-like_helical_dom_sf"/>
</dbReference>
<dbReference type="AlphaFoldDB" id="A0AB34L9X7"/>
<name>A0AB34L9X7_9PEZI</name>
<evidence type="ECO:0008006" key="3">
    <source>
        <dbReference type="Google" id="ProtNLM"/>
    </source>
</evidence>
<dbReference type="Gene3D" id="1.25.40.10">
    <property type="entry name" value="Tetratricopeptide repeat domain"/>
    <property type="match status" value="2"/>
</dbReference>
<comment type="caution">
    <text evidence="1">The sequence shown here is derived from an EMBL/GenBank/DDBJ whole genome shotgun (WGS) entry which is preliminary data.</text>
</comment>
<evidence type="ECO:0000313" key="2">
    <source>
        <dbReference type="Proteomes" id="UP000803884"/>
    </source>
</evidence>
<dbReference type="GO" id="GO:0043531">
    <property type="term" value="F:ADP binding"/>
    <property type="evidence" value="ECO:0007669"/>
    <property type="project" value="InterPro"/>
</dbReference>
<dbReference type="EMBL" id="JAAQHG020000001">
    <property type="protein sequence ID" value="KAL1591304.1"/>
    <property type="molecule type" value="Genomic_DNA"/>
</dbReference>